<accession>A0ABD0PGK7</accession>
<proteinExistence type="predicted"/>
<feature type="compositionally biased region" description="Pro residues" evidence="1">
    <location>
        <begin position="150"/>
        <end position="177"/>
    </location>
</feature>
<protein>
    <recommendedName>
        <fullName evidence="4">Retrotransposon gag domain-containing protein</fullName>
    </recommendedName>
</protein>
<name>A0ABD0PGK7_CIRMR</name>
<dbReference type="Proteomes" id="UP001529510">
    <property type="component" value="Unassembled WGS sequence"/>
</dbReference>
<reference evidence="2 3" key="1">
    <citation type="submission" date="2024-05" db="EMBL/GenBank/DDBJ databases">
        <title>Genome sequencing and assembly of Indian major carp, Cirrhinus mrigala (Hamilton, 1822).</title>
        <authorList>
            <person name="Mohindra V."/>
            <person name="Chowdhury L.M."/>
            <person name="Lal K."/>
            <person name="Jena J.K."/>
        </authorList>
    </citation>
    <scope>NUCLEOTIDE SEQUENCE [LARGE SCALE GENOMIC DNA]</scope>
    <source>
        <strain evidence="2">CM1030</strain>
        <tissue evidence="2">Blood</tissue>
    </source>
</reference>
<sequence length="204" mass="22520">MTESPTYKMNAEEALTRLRQGGQSLERYVGDFLELANQLSWHDAALGFMFQMGLDEDMIRCDLPVCNYPLIELINVALYLNGSDFEVEECRMSNRPTPSEARRVVSDNNTSGIPAYRANGSARQPRRKQTPLIQGSIGFLSPEPAASSRTPPPPPAASSRTPPPPPAASSRTPPPPVGSQNVPLTYRERSIYVKKTFLANQQET</sequence>
<dbReference type="AlphaFoldDB" id="A0ABD0PGK7"/>
<evidence type="ECO:0000313" key="2">
    <source>
        <dbReference type="EMBL" id="KAL0173004.1"/>
    </source>
</evidence>
<comment type="caution">
    <text evidence="2">The sequence shown here is derived from an EMBL/GenBank/DDBJ whole genome shotgun (WGS) entry which is preliminary data.</text>
</comment>
<evidence type="ECO:0000313" key="3">
    <source>
        <dbReference type="Proteomes" id="UP001529510"/>
    </source>
</evidence>
<organism evidence="2 3">
    <name type="scientific">Cirrhinus mrigala</name>
    <name type="common">Mrigala</name>
    <dbReference type="NCBI Taxonomy" id="683832"/>
    <lineage>
        <taxon>Eukaryota</taxon>
        <taxon>Metazoa</taxon>
        <taxon>Chordata</taxon>
        <taxon>Craniata</taxon>
        <taxon>Vertebrata</taxon>
        <taxon>Euteleostomi</taxon>
        <taxon>Actinopterygii</taxon>
        <taxon>Neopterygii</taxon>
        <taxon>Teleostei</taxon>
        <taxon>Ostariophysi</taxon>
        <taxon>Cypriniformes</taxon>
        <taxon>Cyprinidae</taxon>
        <taxon>Labeoninae</taxon>
        <taxon>Labeonini</taxon>
        <taxon>Cirrhinus</taxon>
    </lineage>
</organism>
<feature type="region of interest" description="Disordered" evidence="1">
    <location>
        <begin position="92"/>
        <end position="189"/>
    </location>
</feature>
<evidence type="ECO:0000256" key="1">
    <source>
        <dbReference type="SAM" id="MobiDB-lite"/>
    </source>
</evidence>
<keyword evidence="3" id="KW-1185">Reference proteome</keyword>
<gene>
    <name evidence="2" type="ORF">M9458_033315</name>
</gene>
<dbReference type="EMBL" id="JAMKFB020000016">
    <property type="protein sequence ID" value="KAL0173004.1"/>
    <property type="molecule type" value="Genomic_DNA"/>
</dbReference>
<evidence type="ECO:0008006" key="4">
    <source>
        <dbReference type="Google" id="ProtNLM"/>
    </source>
</evidence>
<feature type="non-terminal residue" evidence="2">
    <location>
        <position position="204"/>
    </location>
</feature>